<feature type="compositionally biased region" description="Basic residues" evidence="1">
    <location>
        <begin position="325"/>
        <end position="349"/>
    </location>
</feature>
<dbReference type="Proteomes" id="UP000886653">
    <property type="component" value="Unassembled WGS sequence"/>
</dbReference>
<protein>
    <submittedName>
        <fullName evidence="2">Uncharacterized protein</fullName>
    </submittedName>
</protein>
<name>A0A9P6NDH3_9BASI</name>
<keyword evidence="3" id="KW-1185">Reference proteome</keyword>
<reference evidence="2" key="1">
    <citation type="submission" date="2013-11" db="EMBL/GenBank/DDBJ databases">
        <title>Genome sequence of the fusiform rust pathogen reveals effectors for host alternation and coevolution with pine.</title>
        <authorList>
            <consortium name="DOE Joint Genome Institute"/>
            <person name="Smith K."/>
            <person name="Pendleton A."/>
            <person name="Kubisiak T."/>
            <person name="Anderson C."/>
            <person name="Salamov A."/>
            <person name="Aerts A."/>
            <person name="Riley R."/>
            <person name="Clum A."/>
            <person name="Lindquist E."/>
            <person name="Ence D."/>
            <person name="Campbell M."/>
            <person name="Kronenberg Z."/>
            <person name="Feau N."/>
            <person name="Dhillon B."/>
            <person name="Hamelin R."/>
            <person name="Burleigh J."/>
            <person name="Smith J."/>
            <person name="Yandell M."/>
            <person name="Nelson C."/>
            <person name="Grigoriev I."/>
            <person name="Davis J."/>
        </authorList>
    </citation>
    <scope>NUCLEOTIDE SEQUENCE</scope>
    <source>
        <strain evidence="2">G11</strain>
    </source>
</reference>
<proteinExistence type="predicted"/>
<sequence length="364" mass="42648">MKDGILMSIRGSWGAGINIWLDRILYAFVYFILLNNPKLTVWKRIEKLSTILLVEFLNPEYDAYAHEWGQKSQGKILDQEFYAKVQKRTEKLARLMLWHTEIVSHLIQPNLLDHIENQEQLRLTNAEPNVVRVSNPIARLILSLANEDWLSRTLRKDVPFQWAKAYLDNYWSRDYTHEYPGPRNSNRSIWNEWTSLSRRICDFSTRVKHGHIAYGDFGLPIITENHYTMIVDWNEELHVQIKIDWEKLKAAMNTAGFRRTKEKNVTWRILGAWMGRTILGVGIPELPDNFCATALFAYLDPAYPLSENHVRILREAEKSNEAKAKNKKKSLTTRKGSNKAKAKNKKKSLTTREEPNDERLEEQR</sequence>
<dbReference type="EMBL" id="MU167315">
    <property type="protein sequence ID" value="KAG0143592.1"/>
    <property type="molecule type" value="Genomic_DNA"/>
</dbReference>
<evidence type="ECO:0000313" key="2">
    <source>
        <dbReference type="EMBL" id="KAG0143592.1"/>
    </source>
</evidence>
<evidence type="ECO:0000313" key="3">
    <source>
        <dbReference type="Proteomes" id="UP000886653"/>
    </source>
</evidence>
<organism evidence="2 3">
    <name type="scientific">Cronartium quercuum f. sp. fusiforme G11</name>
    <dbReference type="NCBI Taxonomy" id="708437"/>
    <lineage>
        <taxon>Eukaryota</taxon>
        <taxon>Fungi</taxon>
        <taxon>Dikarya</taxon>
        <taxon>Basidiomycota</taxon>
        <taxon>Pucciniomycotina</taxon>
        <taxon>Pucciniomycetes</taxon>
        <taxon>Pucciniales</taxon>
        <taxon>Coleosporiaceae</taxon>
        <taxon>Cronartium</taxon>
    </lineage>
</organism>
<comment type="caution">
    <text evidence="2">The sequence shown here is derived from an EMBL/GenBank/DDBJ whole genome shotgun (WGS) entry which is preliminary data.</text>
</comment>
<evidence type="ECO:0000256" key="1">
    <source>
        <dbReference type="SAM" id="MobiDB-lite"/>
    </source>
</evidence>
<feature type="compositionally biased region" description="Basic and acidic residues" evidence="1">
    <location>
        <begin position="350"/>
        <end position="364"/>
    </location>
</feature>
<accession>A0A9P6NDH3</accession>
<feature type="region of interest" description="Disordered" evidence="1">
    <location>
        <begin position="317"/>
        <end position="364"/>
    </location>
</feature>
<dbReference type="AlphaFoldDB" id="A0A9P6NDH3"/>
<gene>
    <name evidence="2" type="ORF">CROQUDRAFT_717089</name>
</gene>
<dbReference type="OrthoDB" id="10664099at2759"/>